<comment type="caution">
    <text evidence="2">The sequence shown here is derived from an EMBL/GenBank/DDBJ whole genome shotgun (WGS) entry which is preliminary data.</text>
</comment>
<feature type="compositionally biased region" description="Basic and acidic residues" evidence="1">
    <location>
        <begin position="262"/>
        <end position="272"/>
    </location>
</feature>
<protein>
    <submittedName>
        <fullName evidence="2">Uncharacterized protein</fullName>
    </submittedName>
</protein>
<proteinExistence type="predicted"/>
<gene>
    <name evidence="2" type="ORF">Tco_0704183</name>
</gene>
<feature type="region of interest" description="Disordered" evidence="1">
    <location>
        <begin position="262"/>
        <end position="290"/>
    </location>
</feature>
<evidence type="ECO:0000313" key="2">
    <source>
        <dbReference type="EMBL" id="GJS71342.1"/>
    </source>
</evidence>
<evidence type="ECO:0000313" key="3">
    <source>
        <dbReference type="Proteomes" id="UP001151760"/>
    </source>
</evidence>
<feature type="region of interest" description="Disordered" evidence="1">
    <location>
        <begin position="152"/>
        <end position="250"/>
    </location>
</feature>
<reference evidence="2" key="1">
    <citation type="journal article" date="2022" name="Int. J. Mol. Sci.">
        <title>Draft Genome of Tanacetum Coccineum: Genomic Comparison of Closely Related Tanacetum-Family Plants.</title>
        <authorList>
            <person name="Yamashiro T."/>
            <person name="Shiraishi A."/>
            <person name="Nakayama K."/>
            <person name="Satake H."/>
        </authorList>
    </citation>
    <scope>NUCLEOTIDE SEQUENCE</scope>
</reference>
<organism evidence="2 3">
    <name type="scientific">Tanacetum coccineum</name>
    <dbReference type="NCBI Taxonomy" id="301880"/>
    <lineage>
        <taxon>Eukaryota</taxon>
        <taxon>Viridiplantae</taxon>
        <taxon>Streptophyta</taxon>
        <taxon>Embryophyta</taxon>
        <taxon>Tracheophyta</taxon>
        <taxon>Spermatophyta</taxon>
        <taxon>Magnoliopsida</taxon>
        <taxon>eudicotyledons</taxon>
        <taxon>Gunneridae</taxon>
        <taxon>Pentapetalae</taxon>
        <taxon>asterids</taxon>
        <taxon>campanulids</taxon>
        <taxon>Asterales</taxon>
        <taxon>Asteraceae</taxon>
        <taxon>Asteroideae</taxon>
        <taxon>Anthemideae</taxon>
        <taxon>Anthemidinae</taxon>
        <taxon>Tanacetum</taxon>
    </lineage>
</organism>
<name>A0ABQ4Y1U4_9ASTR</name>
<accession>A0ABQ4Y1U4</accession>
<sequence>MRNRINLHTVRDDSLLGTLKFISKTEDSQKYGALIHDGMINQEIKDSKAYKTYYDFDTGKTTPKKARKFKKIASLSKKLSPVLEAEPAKKPKQARKLAKKSTTILTTGVVIRDTHGVFVSKKKAQTKGDKGKGTELLSDAELLEAAQVKEALNKSKKDSHKLHASGSGDGVGSEPKVPDEYKDKTTGTNEGTDSESTNSDEEENPNLNLKDDEEEETQDDEYVHTPDYYVPTNEETNDENRECDEQEYDDMYKDVDVKYLGAESEKEGKGDAEMTDADQDNTKDSKQSSSVSSDFASKFLNLDNVPPVVDEVASTMNVKPLTSFPQLSTPNPAPTTAPATTLIHVFLDFSSLFGFDQRVSTLEKELSQFKQVDHSAQILASIKSQIPVMVDEHITTIIGFATQTALQSYTAEFEESLRI</sequence>
<evidence type="ECO:0000256" key="1">
    <source>
        <dbReference type="SAM" id="MobiDB-lite"/>
    </source>
</evidence>
<feature type="compositionally biased region" description="Acidic residues" evidence="1">
    <location>
        <begin position="211"/>
        <end position="220"/>
    </location>
</feature>
<reference evidence="2" key="2">
    <citation type="submission" date="2022-01" db="EMBL/GenBank/DDBJ databases">
        <authorList>
            <person name="Yamashiro T."/>
            <person name="Shiraishi A."/>
            <person name="Satake H."/>
            <person name="Nakayama K."/>
        </authorList>
    </citation>
    <scope>NUCLEOTIDE SEQUENCE</scope>
</reference>
<feature type="compositionally biased region" description="Acidic residues" evidence="1">
    <location>
        <begin position="235"/>
        <end position="249"/>
    </location>
</feature>
<dbReference type="Proteomes" id="UP001151760">
    <property type="component" value="Unassembled WGS sequence"/>
</dbReference>
<feature type="compositionally biased region" description="Basic and acidic residues" evidence="1">
    <location>
        <begin position="176"/>
        <end position="185"/>
    </location>
</feature>
<dbReference type="EMBL" id="BQNB010009999">
    <property type="protein sequence ID" value="GJS71342.1"/>
    <property type="molecule type" value="Genomic_DNA"/>
</dbReference>
<keyword evidence="3" id="KW-1185">Reference proteome</keyword>